<dbReference type="AlphaFoldDB" id="T1JNK4"/>
<accession>T1JNK4</accession>
<dbReference type="EnsemblMetazoa" id="SMAR015433-RA">
    <property type="protein sequence ID" value="SMAR015433-PA"/>
    <property type="gene ID" value="SMAR015433"/>
</dbReference>
<reference evidence="2" key="2">
    <citation type="submission" date="2015-02" db="UniProtKB">
        <authorList>
            <consortium name="EnsemblMetazoa"/>
        </authorList>
    </citation>
    <scope>IDENTIFICATION</scope>
</reference>
<dbReference type="Proteomes" id="UP000014500">
    <property type="component" value="Unassembled WGS sequence"/>
</dbReference>
<proteinExistence type="predicted"/>
<feature type="compositionally biased region" description="Polar residues" evidence="1">
    <location>
        <begin position="106"/>
        <end position="117"/>
    </location>
</feature>
<organism evidence="2 3">
    <name type="scientific">Strigamia maritima</name>
    <name type="common">European centipede</name>
    <name type="synonym">Geophilus maritimus</name>
    <dbReference type="NCBI Taxonomy" id="126957"/>
    <lineage>
        <taxon>Eukaryota</taxon>
        <taxon>Metazoa</taxon>
        <taxon>Ecdysozoa</taxon>
        <taxon>Arthropoda</taxon>
        <taxon>Myriapoda</taxon>
        <taxon>Chilopoda</taxon>
        <taxon>Pleurostigmophora</taxon>
        <taxon>Geophilomorpha</taxon>
        <taxon>Linotaeniidae</taxon>
        <taxon>Strigamia</taxon>
    </lineage>
</organism>
<feature type="compositionally biased region" description="Low complexity" evidence="1">
    <location>
        <begin position="118"/>
        <end position="130"/>
    </location>
</feature>
<evidence type="ECO:0000256" key="1">
    <source>
        <dbReference type="SAM" id="MobiDB-lite"/>
    </source>
</evidence>
<protein>
    <submittedName>
        <fullName evidence="2">Uncharacterized protein</fullName>
    </submittedName>
</protein>
<evidence type="ECO:0000313" key="3">
    <source>
        <dbReference type="Proteomes" id="UP000014500"/>
    </source>
</evidence>
<sequence length="130" mass="15176">MCQKQLGVEERLENVRTREEFHLDPQTCYPNQYYCYPCCPPRPKYVRVEDTSRRTRTYNPPFDCCPPPCYSFYQYSQPYCNWQYQQCASRCPGGKEKPAGPENAMISPTRTQDAMRTSSSSSSAKKSQRL</sequence>
<keyword evidence="3" id="KW-1185">Reference proteome</keyword>
<name>T1JNK4_STRMM</name>
<dbReference type="EMBL" id="JH431327">
    <property type="status" value="NOT_ANNOTATED_CDS"/>
    <property type="molecule type" value="Genomic_DNA"/>
</dbReference>
<feature type="region of interest" description="Disordered" evidence="1">
    <location>
        <begin position="90"/>
        <end position="130"/>
    </location>
</feature>
<evidence type="ECO:0000313" key="2">
    <source>
        <dbReference type="EnsemblMetazoa" id="SMAR015433-PA"/>
    </source>
</evidence>
<dbReference type="HOGENOM" id="CLU_1940753_0_0_1"/>
<reference evidence="3" key="1">
    <citation type="submission" date="2011-05" db="EMBL/GenBank/DDBJ databases">
        <authorList>
            <person name="Richards S.R."/>
            <person name="Qu J."/>
            <person name="Jiang H."/>
            <person name="Jhangiani S.N."/>
            <person name="Agravi P."/>
            <person name="Goodspeed R."/>
            <person name="Gross S."/>
            <person name="Mandapat C."/>
            <person name="Jackson L."/>
            <person name="Mathew T."/>
            <person name="Pu L."/>
            <person name="Thornton R."/>
            <person name="Saada N."/>
            <person name="Wilczek-Boney K.B."/>
            <person name="Lee S."/>
            <person name="Kovar C."/>
            <person name="Wu Y."/>
            <person name="Scherer S.E."/>
            <person name="Worley K.C."/>
            <person name="Muzny D.M."/>
            <person name="Gibbs R."/>
        </authorList>
    </citation>
    <scope>NUCLEOTIDE SEQUENCE</scope>
    <source>
        <strain evidence="3">Brora</strain>
    </source>
</reference>